<dbReference type="Proteomes" id="UP000004750">
    <property type="component" value="Unassembled WGS sequence"/>
</dbReference>
<dbReference type="InterPro" id="IPR029039">
    <property type="entry name" value="Flavoprotein-like_sf"/>
</dbReference>
<keyword evidence="1" id="KW-0560">Oxidoreductase</keyword>
<evidence type="ECO:0000259" key="2">
    <source>
        <dbReference type="Pfam" id="PF02525"/>
    </source>
</evidence>
<evidence type="ECO:0000256" key="1">
    <source>
        <dbReference type="ARBA" id="ARBA00023002"/>
    </source>
</evidence>
<organism evidence="3 4">
    <name type="scientific">Cardiobacterium valvarum F0432</name>
    <dbReference type="NCBI Taxonomy" id="797473"/>
    <lineage>
        <taxon>Bacteria</taxon>
        <taxon>Pseudomonadati</taxon>
        <taxon>Pseudomonadota</taxon>
        <taxon>Gammaproteobacteria</taxon>
        <taxon>Cardiobacteriales</taxon>
        <taxon>Cardiobacteriaceae</taxon>
        <taxon>Cardiobacterium</taxon>
    </lineage>
</organism>
<dbReference type="EMBL" id="AGCM01000147">
    <property type="protein sequence ID" value="EHM52059.1"/>
    <property type="molecule type" value="Genomic_DNA"/>
</dbReference>
<dbReference type="PATRIC" id="fig|797473.3.peg.2087"/>
<reference evidence="3 4" key="1">
    <citation type="submission" date="2011-08" db="EMBL/GenBank/DDBJ databases">
        <authorList>
            <person name="Weinstock G."/>
            <person name="Sodergren E."/>
            <person name="Clifton S."/>
            <person name="Fulton L."/>
            <person name="Fulton B."/>
            <person name="Courtney L."/>
            <person name="Fronick C."/>
            <person name="Harrison M."/>
            <person name="Strong C."/>
            <person name="Farmer C."/>
            <person name="Delahaunty K."/>
            <person name="Markovic C."/>
            <person name="Hall O."/>
            <person name="Minx P."/>
            <person name="Tomlinson C."/>
            <person name="Mitreva M."/>
            <person name="Hou S."/>
            <person name="Chen J."/>
            <person name="Wollam A."/>
            <person name="Pepin K.H."/>
            <person name="Johnson M."/>
            <person name="Bhonagiri V."/>
            <person name="Zhang X."/>
            <person name="Suruliraj S."/>
            <person name="Warren W."/>
            <person name="Chinwalla A."/>
            <person name="Mardis E.R."/>
            <person name="Wilson R.K."/>
        </authorList>
    </citation>
    <scope>NUCLEOTIDE SEQUENCE [LARGE SCALE GENOMIC DNA]</scope>
    <source>
        <strain evidence="3 4">F0432</strain>
    </source>
</reference>
<sequence length="217" mass="23799">MPGGLWRAAAQPMIAASFFCEVFMQVLVNIFHPRLAQSTVNRAWIARLATAGVTLRDMYALYPDGKIDVAAEQAALLAHERIVFQHPFYWYSTPPLMKQWLDDVLVYGWAYGGGQALAGKEWLSVISTGGPADSYQAGGYNRFAMSEFLKPLVQTAHLLQMTFLPPFLFHGAVRADAGAIATSAEQLAAYVHDPLLDPVKRLAALQAQMTQDGVKLG</sequence>
<dbReference type="SUPFAM" id="SSF52218">
    <property type="entry name" value="Flavoproteins"/>
    <property type="match status" value="1"/>
</dbReference>
<dbReference type="AlphaFoldDB" id="G9ZIE1"/>
<protein>
    <submittedName>
        <fullName evidence="3">Flavodoxin-like protein</fullName>
    </submittedName>
</protein>
<dbReference type="InterPro" id="IPR003680">
    <property type="entry name" value="Flavodoxin_fold"/>
</dbReference>
<dbReference type="HOGENOM" id="CLU_058643_0_2_6"/>
<comment type="caution">
    <text evidence="3">The sequence shown here is derived from an EMBL/GenBank/DDBJ whole genome shotgun (WGS) entry which is preliminary data.</text>
</comment>
<evidence type="ECO:0000313" key="3">
    <source>
        <dbReference type="EMBL" id="EHM52059.1"/>
    </source>
</evidence>
<dbReference type="PANTHER" id="PTHR47307:SF1">
    <property type="entry name" value="GLUTATHIONE-REGULATED POTASSIUM-EFFLUX SYSTEM ANCILLARY PROTEIN KEFG"/>
    <property type="match status" value="1"/>
</dbReference>
<dbReference type="GO" id="GO:0009055">
    <property type="term" value="F:electron transfer activity"/>
    <property type="evidence" value="ECO:0007669"/>
    <property type="project" value="TreeGrafter"/>
</dbReference>
<evidence type="ECO:0000313" key="4">
    <source>
        <dbReference type="Proteomes" id="UP000004750"/>
    </source>
</evidence>
<dbReference type="PANTHER" id="PTHR47307">
    <property type="entry name" value="GLUTATHIONE-REGULATED POTASSIUM-EFFLUX SYSTEM ANCILLARY PROTEIN KEFG"/>
    <property type="match status" value="1"/>
</dbReference>
<proteinExistence type="predicted"/>
<dbReference type="Gene3D" id="3.40.50.360">
    <property type="match status" value="1"/>
</dbReference>
<accession>G9ZIE1</accession>
<name>G9ZIE1_9GAMM</name>
<gene>
    <name evidence="3" type="ORF">HMPREF9080_02551</name>
</gene>
<dbReference type="InterPro" id="IPR046980">
    <property type="entry name" value="KefG/KefF"/>
</dbReference>
<dbReference type="Pfam" id="PF02525">
    <property type="entry name" value="Flavodoxin_2"/>
    <property type="match status" value="1"/>
</dbReference>
<dbReference type="STRING" id="797473.HMPREF9080_02551"/>
<dbReference type="GO" id="GO:0010181">
    <property type="term" value="F:FMN binding"/>
    <property type="evidence" value="ECO:0007669"/>
    <property type="project" value="TreeGrafter"/>
</dbReference>
<dbReference type="GO" id="GO:0003955">
    <property type="term" value="F:NAD(P)H dehydrogenase (quinone) activity"/>
    <property type="evidence" value="ECO:0007669"/>
    <property type="project" value="TreeGrafter"/>
</dbReference>
<feature type="domain" description="Flavodoxin-like fold" evidence="2">
    <location>
        <begin position="24"/>
        <end position="190"/>
    </location>
</feature>